<evidence type="ECO:0000313" key="2">
    <source>
        <dbReference type="Proteomes" id="UP000011761"/>
    </source>
</evidence>
<evidence type="ECO:0000313" key="1">
    <source>
        <dbReference type="EMBL" id="EMC95212.1"/>
    </source>
</evidence>
<dbReference type="AlphaFoldDB" id="M2LLN8"/>
<reference evidence="1 2" key="1">
    <citation type="journal article" date="2012" name="PLoS Pathog.">
        <title>Diverse lifestyles and strategies of plant pathogenesis encoded in the genomes of eighteen Dothideomycetes fungi.</title>
        <authorList>
            <person name="Ohm R.A."/>
            <person name="Feau N."/>
            <person name="Henrissat B."/>
            <person name="Schoch C.L."/>
            <person name="Horwitz B.A."/>
            <person name="Barry K.W."/>
            <person name="Condon B.J."/>
            <person name="Copeland A.C."/>
            <person name="Dhillon B."/>
            <person name="Glaser F."/>
            <person name="Hesse C.N."/>
            <person name="Kosti I."/>
            <person name="LaButti K."/>
            <person name="Lindquist E.A."/>
            <person name="Lucas S."/>
            <person name="Salamov A.A."/>
            <person name="Bradshaw R.E."/>
            <person name="Ciuffetti L."/>
            <person name="Hamelin R.C."/>
            <person name="Kema G.H.J."/>
            <person name="Lawrence C."/>
            <person name="Scott J.A."/>
            <person name="Spatafora J.W."/>
            <person name="Turgeon B.G."/>
            <person name="de Wit P.J.G.M."/>
            <person name="Zhong S."/>
            <person name="Goodwin S.B."/>
            <person name="Grigoriev I.V."/>
        </authorList>
    </citation>
    <scope>NUCLEOTIDE SEQUENCE [LARGE SCALE GENOMIC DNA]</scope>
    <source>
        <strain evidence="1 2">UAMH 10762</strain>
    </source>
</reference>
<protein>
    <submittedName>
        <fullName evidence="1">Uncharacterized protein</fullName>
    </submittedName>
</protein>
<accession>M2LLN8</accession>
<dbReference type="EMBL" id="KB445557">
    <property type="protein sequence ID" value="EMC95212.1"/>
    <property type="molecule type" value="Genomic_DNA"/>
</dbReference>
<sequence length="56" mass="5797">MSMISISMEPALRNLLCTASEKAAEKEPLELLRLLNGREGGGLLNGGGLLSALTVG</sequence>
<dbReference type="GeneID" id="19107802"/>
<dbReference type="HOGENOM" id="CLU_3013850_0_0_1"/>
<gene>
    <name evidence="1" type="ORF">BAUCODRAFT_123679</name>
</gene>
<organism evidence="1 2">
    <name type="scientific">Baudoinia panamericana (strain UAMH 10762)</name>
    <name type="common">Angels' share fungus</name>
    <name type="synonym">Baudoinia compniacensis (strain UAMH 10762)</name>
    <dbReference type="NCBI Taxonomy" id="717646"/>
    <lineage>
        <taxon>Eukaryota</taxon>
        <taxon>Fungi</taxon>
        <taxon>Dikarya</taxon>
        <taxon>Ascomycota</taxon>
        <taxon>Pezizomycotina</taxon>
        <taxon>Dothideomycetes</taxon>
        <taxon>Dothideomycetidae</taxon>
        <taxon>Mycosphaerellales</taxon>
        <taxon>Teratosphaeriaceae</taxon>
        <taxon>Baudoinia</taxon>
    </lineage>
</organism>
<keyword evidence="2" id="KW-1185">Reference proteome</keyword>
<proteinExistence type="predicted"/>
<name>M2LLN8_BAUPA</name>
<dbReference type="RefSeq" id="XP_007677774.1">
    <property type="nucleotide sequence ID" value="XM_007679584.1"/>
</dbReference>
<dbReference type="Proteomes" id="UP000011761">
    <property type="component" value="Unassembled WGS sequence"/>
</dbReference>
<dbReference type="KEGG" id="bcom:BAUCODRAFT_123679"/>